<dbReference type="EMBL" id="MG925058">
    <property type="protein sequence ID" value="AZN62404.1"/>
    <property type="molecule type" value="Genomic_DNA"/>
</dbReference>
<feature type="transmembrane region" description="Helical" evidence="1">
    <location>
        <begin position="36"/>
        <end position="52"/>
    </location>
</feature>
<protein>
    <submittedName>
        <fullName evidence="2">NADH dehydrogenase subunit 4L</fullName>
    </submittedName>
</protein>
<keyword evidence="1" id="KW-0472">Membrane</keyword>
<sequence length="109" mass="12874">MMLMLNHLVFLWCIFLLIMFSMQRFSLLNCLILLESLVLFSIFYCYYNLLAFESSSINFILFLLVMAASEAAIGLTILISVIRLYGNDMFSSMYFFAKIWSFKKYIMFT</sequence>
<proteinExistence type="predicted"/>
<keyword evidence="1" id="KW-0812">Transmembrane</keyword>
<reference evidence="2" key="1">
    <citation type="journal article" date="2018" name="Mitochondrial DNA Part B Resour">
        <title>A comparison of mitochondrial genomes from five species in three genera suggests polyphyly in the subfamily Achatinellinae (Gastropoda: Pulmonata: Stylommatophora: Achatinellidae).</title>
        <authorList>
            <person name="Price M.R."/>
            <person name="Forsman Z.H."/>
            <person name="Knapp I."/>
            <person name="Toonen R.J."/>
            <person name="Hadfield M.G."/>
        </authorList>
    </citation>
    <scope>NUCLEOTIDE SEQUENCE</scope>
</reference>
<evidence type="ECO:0000256" key="1">
    <source>
        <dbReference type="SAM" id="Phobius"/>
    </source>
</evidence>
<dbReference type="Gene3D" id="1.10.287.3510">
    <property type="match status" value="1"/>
</dbReference>
<feature type="transmembrane region" description="Helical" evidence="1">
    <location>
        <begin position="59"/>
        <end position="85"/>
    </location>
</feature>
<organism evidence="2">
    <name type="scientific">Achatinella fulgens</name>
    <dbReference type="NCBI Taxonomy" id="115939"/>
    <lineage>
        <taxon>Eukaryota</taxon>
        <taxon>Metazoa</taxon>
        <taxon>Spiralia</taxon>
        <taxon>Lophotrochozoa</taxon>
        <taxon>Mollusca</taxon>
        <taxon>Gastropoda</taxon>
        <taxon>Heterobranchia</taxon>
        <taxon>Euthyneura</taxon>
        <taxon>Panpulmonata</taxon>
        <taxon>Eupulmonata</taxon>
        <taxon>Stylommatophora</taxon>
        <taxon>Orthurethra</taxon>
        <taxon>Achatinellidae</taxon>
        <taxon>Achatinella</taxon>
    </lineage>
</organism>
<evidence type="ECO:0000313" key="2">
    <source>
        <dbReference type="EMBL" id="AZN62404.1"/>
    </source>
</evidence>
<accession>A0A3Q8XCB6</accession>
<name>A0A3Q8XCB6_9EUPU</name>
<keyword evidence="2" id="KW-0496">Mitochondrion</keyword>
<dbReference type="AlphaFoldDB" id="A0A3Q8XCB6"/>
<gene>
    <name evidence="2" type="primary">ND4L</name>
</gene>
<geneLocation type="mitochondrion" evidence="2"/>
<keyword evidence="1" id="KW-1133">Transmembrane helix</keyword>